<dbReference type="FunFam" id="3.40.50.150:FF:000009">
    <property type="entry name" value="23S rRNA (Uracil(1939)-C(5))-methyltransferase RlmD"/>
    <property type="match status" value="1"/>
</dbReference>
<dbReference type="InterPro" id="IPR010280">
    <property type="entry name" value="U5_MeTrfase_fam"/>
</dbReference>
<dbReference type="InterPro" id="IPR012340">
    <property type="entry name" value="NA-bd_OB-fold"/>
</dbReference>
<keyword evidence="2 4" id="KW-0808">Transferase</keyword>
<evidence type="ECO:0000313" key="7">
    <source>
        <dbReference type="EMBL" id="GEK90381.1"/>
    </source>
</evidence>
<evidence type="ECO:0000256" key="4">
    <source>
        <dbReference type="PROSITE-ProRule" id="PRU01024"/>
    </source>
</evidence>
<feature type="binding site" evidence="4">
    <location>
        <position position="343"/>
    </location>
    <ligand>
        <name>S-adenosyl-L-methionine</name>
        <dbReference type="ChEBI" id="CHEBI:59789"/>
    </ligand>
</feature>
<dbReference type="Gene3D" id="2.40.50.140">
    <property type="entry name" value="Nucleic acid-binding proteins"/>
    <property type="match status" value="1"/>
</dbReference>
<dbReference type="InterPro" id="IPR030391">
    <property type="entry name" value="MeTrfase_TrmA_CS"/>
</dbReference>
<dbReference type="Pfam" id="PF05958">
    <property type="entry name" value="tRNA_U5-meth_tr"/>
    <property type="match status" value="1"/>
</dbReference>
<gene>
    <name evidence="7" type="ORF">AKA01nite_00030</name>
</gene>
<dbReference type="PROSITE" id="PS51687">
    <property type="entry name" value="SAM_MT_RNA_M5U"/>
    <property type="match status" value="1"/>
</dbReference>
<protein>
    <submittedName>
        <fullName evidence="7">Putative RNA methyltransferase</fullName>
    </submittedName>
</protein>
<proteinExistence type="inferred from homology"/>
<keyword evidence="1 4" id="KW-0489">Methyltransferase</keyword>
<feature type="active site" description="Nucleophile" evidence="4">
    <location>
        <position position="418"/>
    </location>
</feature>
<feature type="domain" description="TRAM" evidence="6">
    <location>
        <begin position="11"/>
        <end position="69"/>
    </location>
</feature>
<dbReference type="InterPro" id="IPR030390">
    <property type="entry name" value="MeTrfase_TrmA_AS"/>
</dbReference>
<feature type="active site" evidence="5">
    <location>
        <position position="418"/>
    </location>
</feature>
<dbReference type="PROSITE" id="PS01230">
    <property type="entry name" value="TRMA_1"/>
    <property type="match status" value="1"/>
</dbReference>
<evidence type="ECO:0000256" key="2">
    <source>
        <dbReference type="ARBA" id="ARBA00022679"/>
    </source>
</evidence>
<evidence type="ECO:0000256" key="3">
    <source>
        <dbReference type="ARBA" id="ARBA00022691"/>
    </source>
</evidence>
<sequence>MSNHKKKFEAPVEKNKTYQGEINDLTHEGLGVAKIEHYPIFIEGALTGETVEFKVIKVGKSYGVGKLIKIINTSPDRVEIKDKAYAQSGTMPLQHLTYEGQLKFKKDQVENVMQKIAKLPDMPVHDVMGMENPFGYRNKAQVPVRKIKGKLETGIYRKNSHDLIPMEDFKIQDPEIDKAILTVRDIMRTYGVKPYNEKDNTGNLRHILVRRGYHTGEMMIVLVTRTPKLFPISKIVPDILEELPEVVSIVQNVNPKKTNVILGQEAILLHGEDKYHDKLLDHTFEISHRSFFQVNTSQAEVLYSKVLEFAELTGEETVIDAYSGIGTISLALAEKAKKVYGIEIIEPAVEDAKRNAELNGIENVTYHVGAAEDVMVEWSKEGRSADLVVVDPPRKGLDQQFIDAVLEMQPKKMIYVSCNPATLARDLALLIEGGYTAEKVQPVDMFPQTSHVECIALIQKQTI</sequence>
<dbReference type="SUPFAM" id="SSF53335">
    <property type="entry name" value="S-adenosyl-L-methionine-dependent methyltransferases"/>
    <property type="match status" value="1"/>
</dbReference>
<dbReference type="PROSITE" id="PS01231">
    <property type="entry name" value="TRMA_2"/>
    <property type="match status" value="1"/>
</dbReference>
<reference evidence="7 8" key="1">
    <citation type="submission" date="2019-07" db="EMBL/GenBank/DDBJ databases">
        <title>Whole genome shotgun sequence of Alkalibacterium kapii NBRC 103247.</title>
        <authorList>
            <person name="Hosoyama A."/>
            <person name="Uohara A."/>
            <person name="Ohji S."/>
            <person name="Ichikawa N."/>
        </authorList>
    </citation>
    <scope>NUCLEOTIDE SEQUENCE [LARGE SCALE GENOMIC DNA]</scope>
    <source>
        <strain evidence="7 8">NBRC 103247</strain>
    </source>
</reference>
<organism evidence="7 8">
    <name type="scientific">Alkalibacterium kapii</name>
    <dbReference type="NCBI Taxonomy" id="426704"/>
    <lineage>
        <taxon>Bacteria</taxon>
        <taxon>Bacillati</taxon>
        <taxon>Bacillota</taxon>
        <taxon>Bacilli</taxon>
        <taxon>Lactobacillales</taxon>
        <taxon>Carnobacteriaceae</taxon>
        <taxon>Alkalibacterium</taxon>
    </lineage>
</organism>
<evidence type="ECO:0000313" key="8">
    <source>
        <dbReference type="Proteomes" id="UP000321662"/>
    </source>
</evidence>
<feature type="binding site" evidence="4">
    <location>
        <position position="322"/>
    </location>
    <ligand>
        <name>S-adenosyl-L-methionine</name>
        <dbReference type="ChEBI" id="CHEBI:59789"/>
    </ligand>
</feature>
<dbReference type="InterPro" id="IPR002792">
    <property type="entry name" value="TRAM_dom"/>
</dbReference>
<comment type="similarity">
    <text evidence="4">Belongs to the class I-like SAM-binding methyltransferase superfamily. RNA M5U methyltransferase family.</text>
</comment>
<dbReference type="OrthoDB" id="9804590at2"/>
<evidence type="ECO:0000256" key="1">
    <source>
        <dbReference type="ARBA" id="ARBA00022603"/>
    </source>
</evidence>
<dbReference type="CDD" id="cd02440">
    <property type="entry name" value="AdoMet_MTases"/>
    <property type="match status" value="1"/>
</dbReference>
<accession>A0A511ATH1</accession>
<dbReference type="PROSITE" id="PS50926">
    <property type="entry name" value="TRAM"/>
    <property type="match status" value="1"/>
</dbReference>
<dbReference type="PANTHER" id="PTHR11061">
    <property type="entry name" value="RNA M5U METHYLTRANSFERASE"/>
    <property type="match status" value="1"/>
</dbReference>
<dbReference type="SUPFAM" id="SSF50249">
    <property type="entry name" value="Nucleic acid-binding proteins"/>
    <property type="match status" value="1"/>
</dbReference>
<dbReference type="NCBIfam" id="TIGR00479">
    <property type="entry name" value="rumA"/>
    <property type="match status" value="1"/>
</dbReference>
<dbReference type="RefSeq" id="WP_146922551.1">
    <property type="nucleotide sequence ID" value="NZ_BJUY01000001.1"/>
</dbReference>
<evidence type="ECO:0000256" key="5">
    <source>
        <dbReference type="PROSITE-ProRule" id="PRU10015"/>
    </source>
</evidence>
<dbReference type="GO" id="GO:0070041">
    <property type="term" value="F:rRNA (uridine-C5-)-methyltransferase activity"/>
    <property type="evidence" value="ECO:0007669"/>
    <property type="project" value="TreeGrafter"/>
</dbReference>
<dbReference type="Pfam" id="PF01938">
    <property type="entry name" value="TRAM"/>
    <property type="match status" value="1"/>
</dbReference>
<dbReference type="Proteomes" id="UP000321662">
    <property type="component" value="Unassembled WGS sequence"/>
</dbReference>
<dbReference type="PANTHER" id="PTHR11061:SF30">
    <property type="entry name" value="TRNA (URACIL(54)-C(5))-METHYLTRANSFERASE"/>
    <property type="match status" value="1"/>
</dbReference>
<feature type="binding site" evidence="4">
    <location>
        <position position="391"/>
    </location>
    <ligand>
        <name>S-adenosyl-L-methionine</name>
        <dbReference type="ChEBI" id="CHEBI:59789"/>
    </ligand>
</feature>
<feature type="binding site" evidence="4">
    <location>
        <position position="293"/>
    </location>
    <ligand>
        <name>S-adenosyl-L-methionine</name>
        <dbReference type="ChEBI" id="CHEBI:59789"/>
    </ligand>
</feature>
<dbReference type="EMBL" id="BJUY01000001">
    <property type="protein sequence ID" value="GEK90381.1"/>
    <property type="molecule type" value="Genomic_DNA"/>
</dbReference>
<dbReference type="Gene3D" id="3.40.50.150">
    <property type="entry name" value="Vaccinia Virus protein VP39"/>
    <property type="match status" value="1"/>
</dbReference>
<dbReference type="FunFam" id="2.40.50.1070:FF:000003">
    <property type="entry name" value="23S rRNA (Uracil-5-)-methyltransferase RumA"/>
    <property type="match status" value="1"/>
</dbReference>
<keyword evidence="3 4" id="KW-0949">S-adenosyl-L-methionine</keyword>
<dbReference type="GO" id="GO:0070475">
    <property type="term" value="P:rRNA base methylation"/>
    <property type="evidence" value="ECO:0007669"/>
    <property type="project" value="TreeGrafter"/>
</dbReference>
<dbReference type="InterPro" id="IPR029063">
    <property type="entry name" value="SAM-dependent_MTases_sf"/>
</dbReference>
<dbReference type="Gene3D" id="2.40.50.1070">
    <property type="match status" value="1"/>
</dbReference>
<dbReference type="AlphaFoldDB" id="A0A511ATH1"/>
<keyword evidence="8" id="KW-1185">Reference proteome</keyword>
<comment type="caution">
    <text evidence="7">The sequence shown here is derived from an EMBL/GenBank/DDBJ whole genome shotgun (WGS) entry which is preliminary data.</text>
</comment>
<name>A0A511ATH1_9LACT</name>
<evidence type="ECO:0000259" key="6">
    <source>
        <dbReference type="PROSITE" id="PS50926"/>
    </source>
</evidence>